<dbReference type="GO" id="GO:0000171">
    <property type="term" value="F:ribonuclease MRP activity"/>
    <property type="evidence" value="ECO:0007669"/>
    <property type="project" value="TreeGrafter"/>
</dbReference>
<dbReference type="InterPro" id="IPR045863">
    <property type="entry name" value="CorA_TM1_TM2"/>
</dbReference>
<keyword evidence="6 9" id="KW-0472">Membrane</keyword>
<evidence type="ECO:0000256" key="1">
    <source>
        <dbReference type="ARBA" id="ARBA00004123"/>
    </source>
</evidence>
<dbReference type="RefSeq" id="XP_025522359.1">
    <property type="nucleotide sequence ID" value="XM_025674786.1"/>
</dbReference>
<dbReference type="GO" id="GO:0004526">
    <property type="term" value="F:ribonuclease P activity"/>
    <property type="evidence" value="ECO:0007669"/>
    <property type="project" value="TreeGrafter"/>
</dbReference>
<dbReference type="Pfam" id="PF12328">
    <property type="entry name" value="Rpp20"/>
    <property type="match status" value="1"/>
</dbReference>
<evidence type="ECO:0000256" key="4">
    <source>
        <dbReference type="ARBA" id="ARBA00022694"/>
    </source>
</evidence>
<sequence>MEGHMERRKSALTPENYTRAIISLSRRYSSTSVFPGSNYVDIAEWMLQDRGVNPKAEEHATCLASTAEQSHDLVVVYDSSESRWGVQSYSCEQHETLSAATPGLAHGLGQMIFIRGFVSPSWVSVLGSKYNIDPEFFRRHLDFLSASIDRHSYSFPSLSSSSENIYRLCVSTILHRDDFGRQDLQAQRAQELKELGTYKIQQLGSGRVGCGDSLVREYATICPRFSVIEQWISLYVTRTDRGWVAIAWMDQGRPLEKSQAGPWTRHIEAKATPLPILQHHPKMAFRTTTNRLDPDPNASAEIQQSTAILPLQYDSLIAMVNLARRAPQDPLAMCIPLFAHAAFSEVQFLNLLESRIQAQINAIAEGVPADDALGVLHFFSNMLQRHAGQLKDSTRALHKLAERSTPDSSGMRSWSPLPKNAVPSSRLGTSTRRPSAESEGATMAGGHGANGAFAAAGLFEDYEELYVRCVDLSKMCTQGITLAMNRATIEESHKAIEQSERLKKLTLLATLFIPLSFSSSLLGMNIDLLGQNAVRFWWFFVLCVPITLFAYIVYLWDLQALNQNMTKLPKYAKITKRPIPHPAPSTPYTGANVPKTIYVSTSTPKMSVVTRVRKLLRQAEKRATSGLHASKGGRHSSKTHAEKVAQVQEALRREEVHVKATGRAMAKAVAVGEYLRDAAGGAEFRVTVTTGSVLVVDDVEVDVDQKQRVVEGAERMRREVETGVEEGSGRVLSKAAVKKRRRVLRGLGLVVKKEGEGDVPGEKEEGDGGDKDGGEEEEEELPESRTRWVNMVDVVVGLK</sequence>
<keyword evidence="4" id="KW-0819">tRNA processing</keyword>
<dbReference type="OrthoDB" id="3231000at2759"/>
<dbReference type="GO" id="GO:0006364">
    <property type="term" value="P:rRNA processing"/>
    <property type="evidence" value="ECO:0007669"/>
    <property type="project" value="TreeGrafter"/>
</dbReference>
<proteinExistence type="predicted"/>
<reference evidence="10 11" key="1">
    <citation type="submission" date="2018-02" db="EMBL/GenBank/DDBJ databases">
        <title>The genomes of Aspergillus section Nigri reveals drivers in fungal speciation.</title>
        <authorList>
            <consortium name="DOE Joint Genome Institute"/>
            <person name="Vesth T.C."/>
            <person name="Nybo J."/>
            <person name="Theobald S."/>
            <person name="Brandl J."/>
            <person name="Frisvad J.C."/>
            <person name="Nielsen K.F."/>
            <person name="Lyhne E.K."/>
            <person name="Kogle M.E."/>
            <person name="Kuo A."/>
            <person name="Riley R."/>
            <person name="Clum A."/>
            <person name="Nolan M."/>
            <person name="Lipzen A."/>
            <person name="Salamov A."/>
            <person name="Henrissat B."/>
            <person name="Wiebenga A."/>
            <person name="De vries R.P."/>
            <person name="Grigoriev I.V."/>
            <person name="Mortensen U.H."/>
            <person name="Andersen M.R."/>
            <person name="Baker S.E."/>
        </authorList>
    </citation>
    <scope>NUCLEOTIDE SEQUENCE [LARGE SCALE GENOMIC DNA]</scope>
    <source>
        <strain evidence="10 11">CBS 114.51</strain>
    </source>
</reference>
<feature type="transmembrane region" description="Helical" evidence="9">
    <location>
        <begin position="505"/>
        <end position="524"/>
    </location>
</feature>
<evidence type="ECO:0000313" key="10">
    <source>
        <dbReference type="EMBL" id="RAH76465.1"/>
    </source>
</evidence>
<evidence type="ECO:0000256" key="5">
    <source>
        <dbReference type="ARBA" id="ARBA00022989"/>
    </source>
</evidence>
<keyword evidence="5 9" id="KW-1133">Transmembrane helix</keyword>
<name>A0A8T8WKU2_ASPJA</name>
<evidence type="ECO:0000256" key="7">
    <source>
        <dbReference type="ARBA" id="ARBA00023242"/>
    </source>
</evidence>
<evidence type="ECO:0000256" key="8">
    <source>
        <dbReference type="SAM" id="MobiDB-lite"/>
    </source>
</evidence>
<feature type="compositionally biased region" description="Basic and acidic residues" evidence="8">
    <location>
        <begin position="754"/>
        <end position="772"/>
    </location>
</feature>
<comment type="subcellular location">
    <subcellularLocation>
        <location evidence="2">Membrane</location>
        <topology evidence="2">Multi-pass membrane protein</topology>
    </subcellularLocation>
    <subcellularLocation>
        <location evidence="1">Nucleus</location>
    </subcellularLocation>
</comment>
<dbReference type="PANTHER" id="PTHR28256:SF1">
    <property type="entry name" value="RIBONUCLEASES P_MRP PROTEIN SUBUNIT POP7"/>
    <property type="match status" value="1"/>
</dbReference>
<evidence type="ECO:0000256" key="9">
    <source>
        <dbReference type="SAM" id="Phobius"/>
    </source>
</evidence>
<evidence type="ECO:0000256" key="2">
    <source>
        <dbReference type="ARBA" id="ARBA00004141"/>
    </source>
</evidence>
<dbReference type="GeneID" id="37178478"/>
<organism evidence="10 11">
    <name type="scientific">Aspergillus japonicus CBS 114.51</name>
    <dbReference type="NCBI Taxonomy" id="1448312"/>
    <lineage>
        <taxon>Eukaryota</taxon>
        <taxon>Fungi</taxon>
        <taxon>Dikarya</taxon>
        <taxon>Ascomycota</taxon>
        <taxon>Pezizomycotina</taxon>
        <taxon>Eurotiomycetes</taxon>
        <taxon>Eurotiomycetidae</taxon>
        <taxon>Eurotiales</taxon>
        <taxon>Aspergillaceae</taxon>
        <taxon>Aspergillus</taxon>
        <taxon>Aspergillus subgen. Circumdati</taxon>
    </lineage>
</organism>
<dbReference type="InterPro" id="IPR014612">
    <property type="entry name" value="Pop7/Rpp20"/>
</dbReference>
<dbReference type="GO" id="GO:0034965">
    <property type="term" value="P:intronic box C/D snoRNA processing"/>
    <property type="evidence" value="ECO:0007669"/>
    <property type="project" value="TreeGrafter"/>
</dbReference>
<evidence type="ECO:0000256" key="3">
    <source>
        <dbReference type="ARBA" id="ARBA00022692"/>
    </source>
</evidence>
<dbReference type="GO" id="GO:0000172">
    <property type="term" value="C:ribonuclease MRP complex"/>
    <property type="evidence" value="ECO:0007669"/>
    <property type="project" value="InterPro"/>
</dbReference>
<evidence type="ECO:0000256" key="6">
    <source>
        <dbReference type="ARBA" id="ARBA00023136"/>
    </source>
</evidence>
<dbReference type="InterPro" id="IPR002523">
    <property type="entry name" value="MgTranspt_CorA/ZnTranspt_ZntB"/>
</dbReference>
<dbReference type="GO" id="GO:0003723">
    <property type="term" value="F:RNA binding"/>
    <property type="evidence" value="ECO:0007669"/>
    <property type="project" value="TreeGrafter"/>
</dbReference>
<dbReference type="SUPFAM" id="SSF82704">
    <property type="entry name" value="AlbA-like"/>
    <property type="match status" value="1"/>
</dbReference>
<feature type="compositionally biased region" description="Polar residues" evidence="8">
    <location>
        <begin position="422"/>
        <end position="433"/>
    </location>
</feature>
<feature type="region of interest" description="Disordered" evidence="8">
    <location>
        <begin position="401"/>
        <end position="443"/>
    </location>
</feature>
<keyword evidence="7" id="KW-0539">Nucleus</keyword>
<keyword evidence="11" id="KW-1185">Reference proteome</keyword>
<protein>
    <submittedName>
        <fullName evidence="10">Uncharacterized protein</fullName>
    </submittedName>
</protein>
<evidence type="ECO:0000313" key="11">
    <source>
        <dbReference type="Proteomes" id="UP000249497"/>
    </source>
</evidence>
<dbReference type="PANTHER" id="PTHR28256">
    <property type="entry name" value="RIBONUCLEASES P/MRP PROTEIN SUBUNIT POP7"/>
    <property type="match status" value="1"/>
</dbReference>
<dbReference type="GO" id="GO:0001682">
    <property type="term" value="P:tRNA 5'-leader removal"/>
    <property type="evidence" value="ECO:0007669"/>
    <property type="project" value="InterPro"/>
</dbReference>
<gene>
    <name evidence="10" type="ORF">BO86DRAFT_413859</name>
</gene>
<dbReference type="InterPro" id="IPR020241">
    <property type="entry name" value="RNase_P/MRP_Pop7_fungi"/>
</dbReference>
<feature type="region of interest" description="Disordered" evidence="8">
    <location>
        <begin position="754"/>
        <end position="786"/>
    </location>
</feature>
<dbReference type="Gene3D" id="3.30.110.20">
    <property type="entry name" value="Alba-like domain"/>
    <property type="match status" value="1"/>
</dbReference>
<dbReference type="Pfam" id="PF01544">
    <property type="entry name" value="CorA"/>
    <property type="match status" value="1"/>
</dbReference>
<dbReference type="Gene3D" id="1.20.58.340">
    <property type="entry name" value="Magnesium transport protein CorA, transmembrane region"/>
    <property type="match status" value="1"/>
</dbReference>
<dbReference type="InterPro" id="IPR036882">
    <property type="entry name" value="Alba-like_dom_sf"/>
</dbReference>
<dbReference type="GO" id="GO:0000294">
    <property type="term" value="P:nuclear-transcribed mRNA catabolic process, RNase MRP-dependent"/>
    <property type="evidence" value="ECO:0007669"/>
    <property type="project" value="TreeGrafter"/>
</dbReference>
<accession>A0A8T8WKU2</accession>
<dbReference type="EMBL" id="KZ824868">
    <property type="protein sequence ID" value="RAH76465.1"/>
    <property type="molecule type" value="Genomic_DNA"/>
</dbReference>
<dbReference type="SUPFAM" id="SSF144083">
    <property type="entry name" value="Magnesium transport protein CorA, transmembrane region"/>
    <property type="match status" value="1"/>
</dbReference>
<dbReference type="GO" id="GO:0005655">
    <property type="term" value="C:nucleolar ribonuclease P complex"/>
    <property type="evidence" value="ECO:0007669"/>
    <property type="project" value="InterPro"/>
</dbReference>
<dbReference type="AlphaFoldDB" id="A0A8T8WKU2"/>
<dbReference type="Proteomes" id="UP000249497">
    <property type="component" value="Unassembled WGS sequence"/>
</dbReference>
<dbReference type="GO" id="GO:0016020">
    <property type="term" value="C:membrane"/>
    <property type="evidence" value="ECO:0007669"/>
    <property type="project" value="UniProtKB-SubCell"/>
</dbReference>
<keyword evidence="3 9" id="KW-0812">Transmembrane</keyword>
<feature type="transmembrane region" description="Helical" evidence="9">
    <location>
        <begin position="536"/>
        <end position="556"/>
    </location>
</feature>
<dbReference type="GO" id="GO:0046873">
    <property type="term" value="F:metal ion transmembrane transporter activity"/>
    <property type="evidence" value="ECO:0007669"/>
    <property type="project" value="InterPro"/>
</dbReference>